<gene>
    <name evidence="2" type="ORF">BA896_003725</name>
</gene>
<dbReference type="AlphaFoldDB" id="A0A1E8PPK3"/>
<feature type="signal peptide" evidence="1">
    <location>
        <begin position="1"/>
        <end position="19"/>
    </location>
</feature>
<evidence type="ECO:0000313" key="3">
    <source>
        <dbReference type="Proteomes" id="UP000092634"/>
    </source>
</evidence>
<evidence type="ECO:0000313" key="2">
    <source>
        <dbReference type="EMBL" id="OFJ48222.1"/>
    </source>
</evidence>
<proteinExistence type="predicted"/>
<accession>A0A1E8PPK3</accession>
<dbReference type="Proteomes" id="UP000092634">
    <property type="component" value="Unassembled WGS sequence"/>
</dbReference>
<evidence type="ECO:0000256" key="1">
    <source>
        <dbReference type="SAM" id="SignalP"/>
    </source>
</evidence>
<dbReference type="PROSITE" id="PS51257">
    <property type="entry name" value="PROKAR_LIPOPROTEIN"/>
    <property type="match status" value="1"/>
</dbReference>
<comment type="caution">
    <text evidence="2">The sequence shown here is derived from an EMBL/GenBank/DDBJ whole genome shotgun (WGS) entry which is preliminary data.</text>
</comment>
<feature type="chain" id="PRO_5009214535" evidence="1">
    <location>
        <begin position="20"/>
        <end position="143"/>
    </location>
</feature>
<keyword evidence="1" id="KW-0732">Signal</keyword>
<dbReference type="EMBL" id="MAQB02000001">
    <property type="protein sequence ID" value="OFJ48222.1"/>
    <property type="molecule type" value="Genomic_DNA"/>
</dbReference>
<reference evidence="2 3" key="1">
    <citation type="submission" date="2016-10" db="EMBL/GenBank/DDBJ databases">
        <title>Updated version of Genome Assembly of Janthinobacterium lividum ERGS5:01.</title>
        <authorList>
            <person name="Kumar R."/>
            <person name="Acharya V."/>
            <person name="Singh D."/>
        </authorList>
    </citation>
    <scope>NUCLEOTIDE SEQUENCE [LARGE SCALE GENOMIC DNA]</scope>
    <source>
        <strain evidence="2 3">ERGS5:01</strain>
    </source>
</reference>
<protein>
    <submittedName>
        <fullName evidence="2">Uncharacterized protein</fullName>
    </submittedName>
</protein>
<name>A0A1E8PPK3_9BURK</name>
<sequence>MKFTTALAAALLMSGCATSAKFTTKMDAFVGQSERALIMAYGVPQGSYQLQDGSKALQYTQSSNIVIPGATTMQPVTTHTTGNVTLNQGTLPSAGNYTQQSTTYVPTQGPATNIALACSITFTVDSGGIVRQWSANGNHCVSR</sequence>
<organism evidence="2 3">
    <name type="scientific">Janthinobacterium lividum</name>
    <dbReference type="NCBI Taxonomy" id="29581"/>
    <lineage>
        <taxon>Bacteria</taxon>
        <taxon>Pseudomonadati</taxon>
        <taxon>Pseudomonadota</taxon>
        <taxon>Betaproteobacteria</taxon>
        <taxon>Burkholderiales</taxon>
        <taxon>Oxalobacteraceae</taxon>
        <taxon>Janthinobacterium</taxon>
    </lineage>
</organism>